<organism evidence="1 2">
    <name type="scientific">Theileria parva</name>
    <name type="common">East coast fever infection agent</name>
    <dbReference type="NCBI Taxonomy" id="5875"/>
    <lineage>
        <taxon>Eukaryota</taxon>
        <taxon>Sar</taxon>
        <taxon>Alveolata</taxon>
        <taxon>Apicomplexa</taxon>
        <taxon>Aconoidasida</taxon>
        <taxon>Piroplasmida</taxon>
        <taxon>Theileriidae</taxon>
        <taxon>Theileria</taxon>
    </lineage>
</organism>
<comment type="caution">
    <text evidence="1">The sequence shown here is derived from an EMBL/GenBank/DDBJ whole genome shotgun (WGS) entry which is preliminary data.</text>
</comment>
<dbReference type="AlphaFoldDB" id="Q4N8D0"/>
<dbReference type="VEuPathDB" id="PiroplasmaDB:TpMuguga_01g00541"/>
<dbReference type="GeneID" id="3502497"/>
<dbReference type="RefSeq" id="XP_766061.1">
    <property type="nucleotide sequence ID" value="XM_760968.1"/>
</dbReference>
<protein>
    <submittedName>
        <fullName evidence="1">Uncharacterized protein</fullName>
    </submittedName>
</protein>
<dbReference type="KEGG" id="tpv:TP01_0541"/>
<reference evidence="1 2" key="1">
    <citation type="journal article" date="2005" name="Science">
        <title>Genome sequence of Theileria parva, a bovine pathogen that transforms lymphocytes.</title>
        <authorList>
            <person name="Gardner M.J."/>
            <person name="Bishop R."/>
            <person name="Shah T."/>
            <person name="de Villiers E.P."/>
            <person name="Carlton J.M."/>
            <person name="Hall N."/>
            <person name="Ren Q."/>
            <person name="Paulsen I.T."/>
            <person name="Pain A."/>
            <person name="Berriman M."/>
            <person name="Wilson R.J.M."/>
            <person name="Sato S."/>
            <person name="Ralph S.A."/>
            <person name="Mann D.J."/>
            <person name="Xiong Z."/>
            <person name="Shallom S.J."/>
            <person name="Weidman J."/>
            <person name="Jiang L."/>
            <person name="Lynn J."/>
            <person name="Weaver B."/>
            <person name="Shoaibi A."/>
            <person name="Domingo A.R."/>
            <person name="Wasawo D."/>
            <person name="Crabtree J."/>
            <person name="Wortman J.R."/>
            <person name="Haas B."/>
            <person name="Angiuoli S.V."/>
            <person name="Creasy T.H."/>
            <person name="Lu C."/>
            <person name="Suh B."/>
            <person name="Silva J.C."/>
            <person name="Utterback T.R."/>
            <person name="Feldblyum T.V."/>
            <person name="Pertea M."/>
            <person name="Allen J."/>
            <person name="Nierman W.C."/>
            <person name="Taracha E.L.N."/>
            <person name="Salzberg S.L."/>
            <person name="White O.R."/>
            <person name="Fitzhugh H.A."/>
            <person name="Morzaria S."/>
            <person name="Venter J.C."/>
            <person name="Fraser C.M."/>
            <person name="Nene V."/>
        </authorList>
    </citation>
    <scope>NUCLEOTIDE SEQUENCE [LARGE SCALE GENOMIC DNA]</scope>
    <source>
        <strain evidence="1 2">Muguga</strain>
    </source>
</reference>
<dbReference type="EMBL" id="AAGK01000001">
    <property type="protein sequence ID" value="EAN33778.1"/>
    <property type="molecule type" value="Genomic_DNA"/>
</dbReference>
<evidence type="ECO:0000313" key="2">
    <source>
        <dbReference type="Proteomes" id="UP000001949"/>
    </source>
</evidence>
<dbReference type="Proteomes" id="UP000001949">
    <property type="component" value="Unassembled WGS sequence"/>
</dbReference>
<sequence length="209" mass="24584">MMNEVIEDIKDLNDDFCVILYDYGTSLVEYYRCLFQLYFNLMSNEISALETNFDLFDKMTWVKLMGGDSEGEFDKNQGSLKSLSDLNDKLGVIQELTRKTIVSNYSYLVKFYETCFRYVEFPNPQNSQEDPNTIEDNETEYKKSQLFTVSKELKKTIMKVEELCLPKAPKSSMQFDKMKFDNLKNFKEFDNENYNWKSVPSKSPQADNI</sequence>
<dbReference type="InParanoid" id="Q4N8D0"/>
<keyword evidence="2" id="KW-1185">Reference proteome</keyword>
<evidence type="ECO:0000313" key="1">
    <source>
        <dbReference type="EMBL" id="EAN33778.1"/>
    </source>
</evidence>
<proteinExistence type="predicted"/>
<gene>
    <name evidence="1" type="ordered locus">TP01_0541</name>
</gene>
<name>Q4N8D0_THEPA</name>
<accession>Q4N8D0</accession>